<keyword evidence="6" id="KW-1185">Reference proteome</keyword>
<evidence type="ECO:0000256" key="1">
    <source>
        <dbReference type="ARBA" id="ARBA00004418"/>
    </source>
</evidence>
<dbReference type="InterPro" id="IPR038404">
    <property type="entry name" value="TRAP_DctP_sf"/>
</dbReference>
<keyword evidence="2 4" id="KW-0732">Signal</keyword>
<sequence>MSITTNFTRLTGKLGALALAGAVSFGLGSAAQAETLIKFATALSADSGLMKVAYGPWIDELNERAKGEFRVQAFPPPFANAVNVWNRVVDGVADMGIVVLPPTGLPFTGSHVTTVPGTGDNVVAGSVALWKLYEKGLLKGEYDDVKLLNLVTVPANVFISKTEVDSMDDVKGMKVRANDKNSAAALTNLGASPIAIPFSEAYQALSKGVVQGGVANGVTIVGFKLGEVTGYQVDNVFFGMVPAAFVMNKDFYDGLSDEAKKILESVSGLEGSIDNGMRQRAYDESNRAYLEADKNYHFVTLSDVEKAKWDAALAKVADQWAAETPNGAEILRVYTEEYKKAAAQY</sequence>
<evidence type="ECO:0000256" key="4">
    <source>
        <dbReference type="SAM" id="SignalP"/>
    </source>
</evidence>
<feature type="signal peptide" evidence="4">
    <location>
        <begin position="1"/>
        <end position="33"/>
    </location>
</feature>
<keyword evidence="3" id="KW-0574">Periplasm</keyword>
<name>A0A844W6B7_9RHOB</name>
<dbReference type="EMBL" id="WNXQ01000004">
    <property type="protein sequence ID" value="MWB78361.1"/>
    <property type="molecule type" value="Genomic_DNA"/>
</dbReference>
<evidence type="ECO:0000256" key="2">
    <source>
        <dbReference type="ARBA" id="ARBA00022729"/>
    </source>
</evidence>
<dbReference type="Gene3D" id="3.40.190.170">
    <property type="entry name" value="Bacterial extracellular solute-binding protein, family 7"/>
    <property type="match status" value="1"/>
</dbReference>
<dbReference type="GO" id="GO:0055085">
    <property type="term" value="P:transmembrane transport"/>
    <property type="evidence" value="ECO:0007669"/>
    <property type="project" value="InterPro"/>
</dbReference>
<dbReference type="AlphaFoldDB" id="A0A844W6B7"/>
<comment type="subcellular location">
    <subcellularLocation>
        <location evidence="1">Periplasm</location>
    </subcellularLocation>
</comment>
<evidence type="ECO:0000313" key="6">
    <source>
        <dbReference type="Proteomes" id="UP000443843"/>
    </source>
</evidence>
<organism evidence="5 6">
    <name type="scientific">Pseudooceanicola pacificus</name>
    <dbReference type="NCBI Taxonomy" id="2676438"/>
    <lineage>
        <taxon>Bacteria</taxon>
        <taxon>Pseudomonadati</taxon>
        <taxon>Pseudomonadota</taxon>
        <taxon>Alphaproteobacteria</taxon>
        <taxon>Rhodobacterales</taxon>
        <taxon>Paracoccaceae</taxon>
        <taxon>Pseudooceanicola</taxon>
    </lineage>
</organism>
<dbReference type="NCBIfam" id="NF037995">
    <property type="entry name" value="TRAP_S1"/>
    <property type="match status" value="1"/>
</dbReference>
<dbReference type="PANTHER" id="PTHR33376:SF15">
    <property type="entry name" value="BLL6794 PROTEIN"/>
    <property type="match status" value="1"/>
</dbReference>
<comment type="caution">
    <text evidence="5">The sequence shown here is derived from an EMBL/GenBank/DDBJ whole genome shotgun (WGS) entry which is preliminary data.</text>
</comment>
<gene>
    <name evidence="5" type="ORF">GLS40_10015</name>
</gene>
<evidence type="ECO:0000313" key="5">
    <source>
        <dbReference type="EMBL" id="MWB78361.1"/>
    </source>
</evidence>
<evidence type="ECO:0008006" key="7">
    <source>
        <dbReference type="Google" id="ProtNLM"/>
    </source>
</evidence>
<dbReference type="Proteomes" id="UP000443843">
    <property type="component" value="Unassembled WGS sequence"/>
</dbReference>
<dbReference type="PANTHER" id="PTHR33376">
    <property type="match status" value="1"/>
</dbReference>
<protein>
    <recommendedName>
        <fullName evidence="7">TRAP-type C4-dicarboxylate transport system, substrate-binding protein</fullName>
    </recommendedName>
</protein>
<accession>A0A844W6B7</accession>
<dbReference type="GO" id="GO:0042597">
    <property type="term" value="C:periplasmic space"/>
    <property type="evidence" value="ECO:0007669"/>
    <property type="project" value="UniProtKB-SubCell"/>
</dbReference>
<evidence type="ECO:0000256" key="3">
    <source>
        <dbReference type="ARBA" id="ARBA00022764"/>
    </source>
</evidence>
<proteinExistence type="predicted"/>
<dbReference type="Pfam" id="PF03480">
    <property type="entry name" value="DctP"/>
    <property type="match status" value="1"/>
</dbReference>
<feature type="chain" id="PRO_5032603711" description="TRAP-type C4-dicarboxylate transport system, substrate-binding protein" evidence="4">
    <location>
        <begin position="34"/>
        <end position="345"/>
    </location>
</feature>
<dbReference type="RefSeq" id="WP_160382617.1">
    <property type="nucleotide sequence ID" value="NZ_WNXQ01000004.1"/>
</dbReference>
<reference evidence="5 6" key="1">
    <citation type="submission" date="2019-11" db="EMBL/GenBank/DDBJ databases">
        <title>Pseudooceanicola pacifica sp. nov., isolated from deep-sea sediment of the Pacific Ocean.</title>
        <authorList>
            <person name="Lyu L."/>
        </authorList>
    </citation>
    <scope>NUCLEOTIDE SEQUENCE [LARGE SCALE GENOMIC DNA]</scope>
    <source>
        <strain evidence="5 6">216_PA32_1</strain>
    </source>
</reference>
<dbReference type="InterPro" id="IPR018389">
    <property type="entry name" value="DctP_fam"/>
</dbReference>